<evidence type="ECO:0000313" key="1">
    <source>
        <dbReference type="EMBL" id="KIK24090.1"/>
    </source>
</evidence>
<sequence length="105" mass="11955">IIAQDPDCLGLTFVPIILGSDKTTISVATRQNDYYPLYLSIGNIHNSICQAHRNGVILITFLTMPKTTREYTSKDNFHRFQWQLFHSSLGRILKTFKPGMAKPEV</sequence>
<dbReference type="Pfam" id="PF18759">
    <property type="entry name" value="Plavaka"/>
    <property type="match status" value="1"/>
</dbReference>
<dbReference type="STRING" id="765257.A0A0C9YGN5"/>
<gene>
    <name evidence="1" type="ORF">PISMIDRAFT_83947</name>
</gene>
<dbReference type="EMBL" id="KN833720">
    <property type="protein sequence ID" value="KIK24090.1"/>
    <property type="molecule type" value="Genomic_DNA"/>
</dbReference>
<reference evidence="1 2" key="1">
    <citation type="submission" date="2014-04" db="EMBL/GenBank/DDBJ databases">
        <authorList>
            <consortium name="DOE Joint Genome Institute"/>
            <person name="Kuo A."/>
            <person name="Kohler A."/>
            <person name="Costa M.D."/>
            <person name="Nagy L.G."/>
            <person name="Floudas D."/>
            <person name="Copeland A."/>
            <person name="Barry K.W."/>
            <person name="Cichocki N."/>
            <person name="Veneault-Fourrey C."/>
            <person name="LaButti K."/>
            <person name="Lindquist E.A."/>
            <person name="Lipzen A."/>
            <person name="Lundell T."/>
            <person name="Morin E."/>
            <person name="Murat C."/>
            <person name="Sun H."/>
            <person name="Tunlid A."/>
            <person name="Henrissat B."/>
            <person name="Grigoriev I.V."/>
            <person name="Hibbett D.S."/>
            <person name="Martin F."/>
            <person name="Nordberg H.P."/>
            <person name="Cantor M.N."/>
            <person name="Hua S.X."/>
        </authorList>
    </citation>
    <scope>NUCLEOTIDE SEQUENCE [LARGE SCALE GENOMIC DNA]</scope>
    <source>
        <strain evidence="1 2">441</strain>
    </source>
</reference>
<accession>A0A0C9YGN5</accession>
<keyword evidence="2" id="KW-1185">Reference proteome</keyword>
<proteinExistence type="predicted"/>
<feature type="non-terminal residue" evidence="1">
    <location>
        <position position="1"/>
    </location>
</feature>
<feature type="non-terminal residue" evidence="1">
    <location>
        <position position="105"/>
    </location>
</feature>
<organism evidence="1 2">
    <name type="scientific">Pisolithus microcarpus 441</name>
    <dbReference type="NCBI Taxonomy" id="765257"/>
    <lineage>
        <taxon>Eukaryota</taxon>
        <taxon>Fungi</taxon>
        <taxon>Dikarya</taxon>
        <taxon>Basidiomycota</taxon>
        <taxon>Agaricomycotina</taxon>
        <taxon>Agaricomycetes</taxon>
        <taxon>Agaricomycetidae</taxon>
        <taxon>Boletales</taxon>
        <taxon>Sclerodermatineae</taxon>
        <taxon>Pisolithaceae</taxon>
        <taxon>Pisolithus</taxon>
    </lineage>
</organism>
<dbReference type="OrthoDB" id="3199698at2759"/>
<reference evidence="2" key="2">
    <citation type="submission" date="2015-01" db="EMBL/GenBank/DDBJ databases">
        <title>Evolutionary Origins and Diversification of the Mycorrhizal Mutualists.</title>
        <authorList>
            <consortium name="DOE Joint Genome Institute"/>
            <consortium name="Mycorrhizal Genomics Consortium"/>
            <person name="Kohler A."/>
            <person name="Kuo A."/>
            <person name="Nagy L.G."/>
            <person name="Floudas D."/>
            <person name="Copeland A."/>
            <person name="Barry K.W."/>
            <person name="Cichocki N."/>
            <person name="Veneault-Fourrey C."/>
            <person name="LaButti K."/>
            <person name="Lindquist E.A."/>
            <person name="Lipzen A."/>
            <person name="Lundell T."/>
            <person name="Morin E."/>
            <person name="Murat C."/>
            <person name="Riley R."/>
            <person name="Ohm R."/>
            <person name="Sun H."/>
            <person name="Tunlid A."/>
            <person name="Henrissat B."/>
            <person name="Grigoriev I.V."/>
            <person name="Hibbett D.S."/>
            <person name="Martin F."/>
        </authorList>
    </citation>
    <scope>NUCLEOTIDE SEQUENCE [LARGE SCALE GENOMIC DNA]</scope>
    <source>
        <strain evidence="2">441</strain>
    </source>
</reference>
<dbReference type="AlphaFoldDB" id="A0A0C9YGN5"/>
<dbReference type="HOGENOM" id="CLU_006344_13_3_1"/>
<dbReference type="Proteomes" id="UP000054018">
    <property type="component" value="Unassembled WGS sequence"/>
</dbReference>
<protein>
    <submittedName>
        <fullName evidence="1">Uncharacterized protein</fullName>
    </submittedName>
</protein>
<dbReference type="InterPro" id="IPR041078">
    <property type="entry name" value="Plavaka"/>
</dbReference>
<evidence type="ECO:0000313" key="2">
    <source>
        <dbReference type="Proteomes" id="UP000054018"/>
    </source>
</evidence>
<name>A0A0C9YGN5_9AGAM</name>